<dbReference type="OrthoDB" id="287712at2"/>
<dbReference type="GO" id="GO:0042802">
    <property type="term" value="F:identical protein binding"/>
    <property type="evidence" value="ECO:0007669"/>
    <property type="project" value="InterPro"/>
</dbReference>
<dbReference type="KEGG" id="rba:RB6866"/>
<feature type="region of interest" description="Disordered" evidence="1">
    <location>
        <begin position="142"/>
        <end position="173"/>
    </location>
</feature>
<dbReference type="Proteomes" id="UP000001025">
    <property type="component" value="Chromosome"/>
</dbReference>
<dbReference type="Gene3D" id="2.30.30.700">
    <property type="entry name" value="SLA1 homology domain 1"/>
    <property type="match status" value="1"/>
</dbReference>
<feature type="domain" description="SLA1 homology" evidence="2">
    <location>
        <begin position="452"/>
        <end position="510"/>
    </location>
</feature>
<evidence type="ECO:0000313" key="4">
    <source>
        <dbReference type="Proteomes" id="UP000001025"/>
    </source>
</evidence>
<dbReference type="HOGENOM" id="CLU_527720_0_0_0"/>
<dbReference type="InterPro" id="IPR007131">
    <property type="entry name" value="SHD1"/>
</dbReference>
<accession>Q7UPL0</accession>
<evidence type="ECO:0000259" key="2">
    <source>
        <dbReference type="Pfam" id="PF03983"/>
    </source>
</evidence>
<organism evidence="3 4">
    <name type="scientific">Rhodopirellula baltica (strain DSM 10527 / NCIMB 13988 / SH1)</name>
    <dbReference type="NCBI Taxonomy" id="243090"/>
    <lineage>
        <taxon>Bacteria</taxon>
        <taxon>Pseudomonadati</taxon>
        <taxon>Planctomycetota</taxon>
        <taxon>Planctomycetia</taxon>
        <taxon>Pirellulales</taxon>
        <taxon>Pirellulaceae</taxon>
        <taxon>Rhodopirellula</taxon>
    </lineage>
</organism>
<dbReference type="GO" id="GO:0030674">
    <property type="term" value="F:protein-macromolecule adaptor activity"/>
    <property type="evidence" value="ECO:0007669"/>
    <property type="project" value="InterPro"/>
</dbReference>
<dbReference type="STRING" id="243090.RB6866"/>
<evidence type="ECO:0000313" key="3">
    <source>
        <dbReference type="EMBL" id="CAD75051.1"/>
    </source>
</evidence>
<sequence length="516" mass="57616">MLWRPCHTRIGVASLHANVEDRHGTIGRGIVRMSRIGNWHCCVIGMIAGTLGMLNVASGQDVVYTPAVGQTFDYGIEYRIVERTEGERNPIMVRQRCRLRYVVKSSDSEEWSGTYQTIPFMGNKLANKGALANYHRRTRESYEAGPNHSFGSPPGDPGMAHFHQAASQRAEAVRMEQQRRTLYELERYPGLFQFCGGEIWCTTSGKIRGKGAKGELPFATGAIAGLIFLQLPEDGKTTSGFSSRSESELNFVSSDNDQVATSRISIFSLMTPRDPMKEGQLAFDREVEIAGGVSAGKQLTLSGSGMWEFSPEMGMPYAGSVDYKIEGASYIGKATQFDLRVGFHCLDPVRAMLFDHDLLPTMEAFDATNLPRLTSKQQSEMAKYWEPRSKNSVFRPDRSLGIQFTRIATSSAPPPANSKLQRLLKQELDDDSDWKNDVQFEQILSRWDSIRKAATKFPREWSDPSGTFTIKAMLQSVGKSDVSLLRLDNRQTISVPLEKLSEEDVEFARTFGVQAQ</sequence>
<dbReference type="EMBL" id="BX294145">
    <property type="protein sequence ID" value="CAD75051.1"/>
    <property type="molecule type" value="Genomic_DNA"/>
</dbReference>
<keyword evidence="4" id="KW-1185">Reference proteome</keyword>
<evidence type="ECO:0000256" key="1">
    <source>
        <dbReference type="SAM" id="MobiDB-lite"/>
    </source>
</evidence>
<gene>
    <name evidence="3" type="ordered locus">RB6866</name>
</gene>
<name>Q7UPL0_RHOBA</name>
<proteinExistence type="predicted"/>
<dbReference type="GO" id="GO:0043130">
    <property type="term" value="F:ubiquitin binding"/>
    <property type="evidence" value="ECO:0007669"/>
    <property type="project" value="InterPro"/>
</dbReference>
<dbReference type="InParanoid" id="Q7UPL0"/>
<reference evidence="3 4" key="1">
    <citation type="journal article" date="2003" name="Proc. Natl. Acad. Sci. U.S.A.">
        <title>Complete genome sequence of the marine planctomycete Pirellula sp. strain 1.</title>
        <authorList>
            <person name="Gloeckner F.O."/>
            <person name="Kube M."/>
            <person name="Bauer M."/>
            <person name="Teeling H."/>
            <person name="Lombardot T."/>
            <person name="Ludwig W."/>
            <person name="Gade D."/>
            <person name="Beck A."/>
            <person name="Borzym K."/>
            <person name="Heitmann K."/>
            <person name="Rabus R."/>
            <person name="Schlesner H."/>
            <person name="Amann R."/>
            <person name="Reinhardt R."/>
        </authorList>
    </citation>
    <scope>NUCLEOTIDE SEQUENCE [LARGE SCALE GENOMIC DNA]</scope>
    <source>
        <strain evidence="4">DSM 10527 / NCIMB 13988 / SH1</strain>
    </source>
</reference>
<dbReference type="GO" id="GO:0008092">
    <property type="term" value="F:cytoskeletal protein binding"/>
    <property type="evidence" value="ECO:0007669"/>
    <property type="project" value="InterPro"/>
</dbReference>
<dbReference type="Pfam" id="PF03983">
    <property type="entry name" value="SHD1"/>
    <property type="match status" value="1"/>
</dbReference>
<dbReference type="EnsemblBacteria" id="CAD75051">
    <property type="protein sequence ID" value="CAD75051"/>
    <property type="gene ID" value="RB6866"/>
</dbReference>
<protein>
    <recommendedName>
        <fullName evidence="2">SLA1 homology domain-containing protein</fullName>
    </recommendedName>
</protein>
<dbReference type="PATRIC" id="fig|243090.15.peg.3329"/>
<dbReference type="AlphaFoldDB" id="Q7UPL0"/>